<dbReference type="RefSeq" id="WP_156639489.1">
    <property type="nucleotide sequence ID" value="NZ_WOXT01000001.1"/>
</dbReference>
<name>A0A7C9HKE6_9GAMM</name>
<keyword evidence="3" id="KW-1185">Reference proteome</keyword>
<dbReference type="AlphaFoldDB" id="A0A7C9HKE6"/>
<reference evidence="2 3" key="1">
    <citation type="submission" date="2019-12" db="EMBL/GenBank/DDBJ databases">
        <authorList>
            <person name="Xu J."/>
        </authorList>
    </citation>
    <scope>NUCLEOTIDE SEQUENCE [LARGE SCALE GENOMIC DNA]</scope>
    <source>
        <strain evidence="2 3">HX-5-24</strain>
    </source>
</reference>
<protein>
    <submittedName>
        <fullName evidence="2">Uncharacterized protein</fullName>
    </submittedName>
</protein>
<sequence length="192" mass="20901">MRDATRHSAGRTPETWREAFNALPLERPDTDAWSDIAARLPVRKRMQWPTRLAIAAALALAVIVPLRLLPTSNEPAAPTTQVAATSTTTTQPATPDALETLYAESAQLEGLLALARDDSVASGAAVEVGADLDSELARIDAALRQPHLDRDGQLALWRARVDTLRSAVSFESTRRWMAVHGERYDGALVRVD</sequence>
<comment type="caution">
    <text evidence="2">The sequence shown here is derived from an EMBL/GenBank/DDBJ whole genome shotgun (WGS) entry which is preliminary data.</text>
</comment>
<dbReference type="EMBL" id="WOXT01000001">
    <property type="protein sequence ID" value="MUV12730.1"/>
    <property type="molecule type" value="Genomic_DNA"/>
</dbReference>
<organism evidence="2 3">
    <name type="scientific">Noviluteimonas gilva</name>
    <dbReference type="NCBI Taxonomy" id="2682097"/>
    <lineage>
        <taxon>Bacteria</taxon>
        <taxon>Pseudomonadati</taxon>
        <taxon>Pseudomonadota</taxon>
        <taxon>Gammaproteobacteria</taxon>
        <taxon>Lysobacterales</taxon>
        <taxon>Lysobacteraceae</taxon>
        <taxon>Noviluteimonas</taxon>
    </lineage>
</organism>
<evidence type="ECO:0000313" key="2">
    <source>
        <dbReference type="EMBL" id="MUV12730.1"/>
    </source>
</evidence>
<keyword evidence="1" id="KW-0472">Membrane</keyword>
<feature type="transmembrane region" description="Helical" evidence="1">
    <location>
        <begin position="52"/>
        <end position="69"/>
    </location>
</feature>
<dbReference type="Proteomes" id="UP000479692">
    <property type="component" value="Unassembled WGS sequence"/>
</dbReference>
<accession>A0A7C9HKE6</accession>
<gene>
    <name evidence="2" type="ORF">GN331_00725</name>
</gene>
<keyword evidence="1" id="KW-1133">Transmembrane helix</keyword>
<evidence type="ECO:0000313" key="3">
    <source>
        <dbReference type="Proteomes" id="UP000479692"/>
    </source>
</evidence>
<keyword evidence="1" id="KW-0812">Transmembrane</keyword>
<evidence type="ECO:0000256" key="1">
    <source>
        <dbReference type="SAM" id="Phobius"/>
    </source>
</evidence>
<proteinExistence type="predicted"/>